<dbReference type="Proteomes" id="UP000277580">
    <property type="component" value="Unassembled WGS sequence"/>
</dbReference>
<sequence>MYHVPRDAGSPQYSYNSSYRENRRSTPSYALIPHNSNPNRRPVQYATTRYHSEPVRYRAEPRYIRYHSDPRLYGDSRDHIEYQEQRYVVPHSSSNTRRDTHTQYRTSHTGRSRETYAPARYSQYNNGQTRAYKYRSREVVDRPIPVCACVIM</sequence>
<dbReference type="EMBL" id="ML119116">
    <property type="protein sequence ID" value="RPB14843.1"/>
    <property type="molecule type" value="Genomic_DNA"/>
</dbReference>
<dbReference type="OrthoDB" id="10335578at2759"/>
<proteinExistence type="predicted"/>
<gene>
    <name evidence="2" type="ORF">P167DRAFT_46694</name>
</gene>
<protein>
    <submittedName>
        <fullName evidence="2">Uncharacterized protein</fullName>
    </submittedName>
</protein>
<reference evidence="2 3" key="1">
    <citation type="journal article" date="2018" name="Nat. Ecol. Evol.">
        <title>Pezizomycetes genomes reveal the molecular basis of ectomycorrhizal truffle lifestyle.</title>
        <authorList>
            <person name="Murat C."/>
            <person name="Payen T."/>
            <person name="Noel B."/>
            <person name="Kuo A."/>
            <person name="Morin E."/>
            <person name="Chen J."/>
            <person name="Kohler A."/>
            <person name="Krizsan K."/>
            <person name="Balestrini R."/>
            <person name="Da Silva C."/>
            <person name="Montanini B."/>
            <person name="Hainaut M."/>
            <person name="Levati E."/>
            <person name="Barry K.W."/>
            <person name="Belfiori B."/>
            <person name="Cichocki N."/>
            <person name="Clum A."/>
            <person name="Dockter R.B."/>
            <person name="Fauchery L."/>
            <person name="Guy J."/>
            <person name="Iotti M."/>
            <person name="Le Tacon F."/>
            <person name="Lindquist E.A."/>
            <person name="Lipzen A."/>
            <person name="Malagnac F."/>
            <person name="Mello A."/>
            <person name="Molinier V."/>
            <person name="Miyauchi S."/>
            <person name="Poulain J."/>
            <person name="Riccioni C."/>
            <person name="Rubini A."/>
            <person name="Sitrit Y."/>
            <person name="Splivallo R."/>
            <person name="Traeger S."/>
            <person name="Wang M."/>
            <person name="Zifcakova L."/>
            <person name="Wipf D."/>
            <person name="Zambonelli A."/>
            <person name="Paolocci F."/>
            <person name="Nowrousian M."/>
            <person name="Ottonello S."/>
            <person name="Baldrian P."/>
            <person name="Spatafora J.W."/>
            <person name="Henrissat B."/>
            <person name="Nagy L.G."/>
            <person name="Aury J.M."/>
            <person name="Wincker P."/>
            <person name="Grigoriev I.V."/>
            <person name="Bonfante P."/>
            <person name="Martin F.M."/>
        </authorList>
    </citation>
    <scope>NUCLEOTIDE SEQUENCE [LARGE SCALE GENOMIC DNA]</scope>
    <source>
        <strain evidence="2 3">CCBAS932</strain>
    </source>
</reference>
<dbReference type="AlphaFoldDB" id="A0A3N4KWC7"/>
<evidence type="ECO:0000256" key="1">
    <source>
        <dbReference type="SAM" id="MobiDB-lite"/>
    </source>
</evidence>
<evidence type="ECO:0000313" key="2">
    <source>
        <dbReference type="EMBL" id="RPB14843.1"/>
    </source>
</evidence>
<feature type="region of interest" description="Disordered" evidence="1">
    <location>
        <begin position="85"/>
        <end position="117"/>
    </location>
</feature>
<organism evidence="2 3">
    <name type="scientific">Morchella conica CCBAS932</name>
    <dbReference type="NCBI Taxonomy" id="1392247"/>
    <lineage>
        <taxon>Eukaryota</taxon>
        <taxon>Fungi</taxon>
        <taxon>Dikarya</taxon>
        <taxon>Ascomycota</taxon>
        <taxon>Pezizomycotina</taxon>
        <taxon>Pezizomycetes</taxon>
        <taxon>Pezizales</taxon>
        <taxon>Morchellaceae</taxon>
        <taxon>Morchella</taxon>
    </lineage>
</organism>
<dbReference type="InParanoid" id="A0A3N4KWC7"/>
<feature type="compositionally biased region" description="Polar residues" evidence="1">
    <location>
        <begin position="34"/>
        <end position="49"/>
    </location>
</feature>
<feature type="region of interest" description="Disordered" evidence="1">
    <location>
        <begin position="1"/>
        <end position="54"/>
    </location>
</feature>
<accession>A0A3N4KWC7</accession>
<keyword evidence="3" id="KW-1185">Reference proteome</keyword>
<evidence type="ECO:0000313" key="3">
    <source>
        <dbReference type="Proteomes" id="UP000277580"/>
    </source>
</evidence>
<name>A0A3N4KWC7_9PEZI</name>